<dbReference type="FunFam" id="2.20.70.30:FF:000001">
    <property type="entry name" value="Transcription factor BTF3 homolog"/>
    <property type="match status" value="1"/>
</dbReference>
<comment type="subunit">
    <text evidence="2">Part of the nascent polypeptide-associated complex (NAC).</text>
</comment>
<keyword evidence="2" id="KW-0804">Transcription</keyword>
<dbReference type="PROSITE" id="PS51151">
    <property type="entry name" value="NAC_AB"/>
    <property type="match status" value="1"/>
</dbReference>
<evidence type="ECO:0000313" key="5">
    <source>
        <dbReference type="EMBL" id="CAE2201113.1"/>
    </source>
</evidence>
<reference evidence="5" key="1">
    <citation type="submission" date="2021-01" db="EMBL/GenBank/DDBJ databases">
        <authorList>
            <person name="Corre E."/>
            <person name="Pelletier E."/>
            <person name="Niang G."/>
            <person name="Scheremetjew M."/>
            <person name="Finn R."/>
            <person name="Kale V."/>
            <person name="Holt S."/>
            <person name="Cochrane G."/>
            <person name="Meng A."/>
            <person name="Brown T."/>
            <person name="Cohen L."/>
        </authorList>
    </citation>
    <scope>NUCLEOTIDE SEQUENCE</scope>
    <source>
        <strain evidence="5">DIVA3 518/3/11/1/6</strain>
    </source>
</reference>
<dbReference type="Pfam" id="PF01849">
    <property type="entry name" value="NAC"/>
    <property type="match status" value="1"/>
</dbReference>
<feature type="domain" description="NAC-A/B" evidence="4">
    <location>
        <begin position="33"/>
        <end position="98"/>
    </location>
</feature>
<dbReference type="InterPro" id="IPR002715">
    <property type="entry name" value="Nas_poly-pep-assoc_cplx_dom"/>
</dbReference>
<name>A0A7S4M4V3_9EUKA</name>
<proteinExistence type="inferred from homology"/>
<evidence type="ECO:0000256" key="3">
    <source>
        <dbReference type="SAM" id="MobiDB-lite"/>
    </source>
</evidence>
<gene>
    <name evidence="5" type="ORF">VSP0166_LOCUS1227</name>
</gene>
<organism evidence="5">
    <name type="scientific">Vannella robusta</name>
    <dbReference type="NCBI Taxonomy" id="1487602"/>
    <lineage>
        <taxon>Eukaryota</taxon>
        <taxon>Amoebozoa</taxon>
        <taxon>Discosea</taxon>
        <taxon>Flabellinia</taxon>
        <taxon>Vannellidae</taxon>
        <taxon>Vannella</taxon>
    </lineage>
</organism>
<dbReference type="EMBL" id="HBKP01001701">
    <property type="protein sequence ID" value="CAE2201113.1"/>
    <property type="molecule type" value="Transcribed_RNA"/>
</dbReference>
<protein>
    <recommendedName>
        <fullName evidence="2">Nascent polypeptide-associated complex subunit beta</fullName>
    </recommendedName>
</protein>
<dbReference type="PANTHER" id="PTHR10351">
    <property type="entry name" value="TRANSCRIPTION FACTOR BTF3 FAMILY MEMBER"/>
    <property type="match status" value="1"/>
</dbReference>
<accession>A0A7S4M4V3</accession>
<comment type="similarity">
    <text evidence="1 2">Belongs to the NAC-beta family.</text>
</comment>
<keyword evidence="2" id="KW-0805">Transcription regulation</keyword>
<feature type="compositionally biased region" description="Acidic residues" evidence="3">
    <location>
        <begin position="132"/>
        <end position="156"/>
    </location>
</feature>
<feature type="region of interest" description="Disordered" evidence="3">
    <location>
        <begin position="126"/>
        <end position="156"/>
    </location>
</feature>
<dbReference type="SMART" id="SM01407">
    <property type="entry name" value="NAC"/>
    <property type="match status" value="1"/>
</dbReference>
<dbReference type="InterPro" id="IPR038187">
    <property type="entry name" value="NAC_A/B_dom_sf"/>
</dbReference>
<sequence length="156" mass="17190">MNQERLNRMQNSVRIGGKGSVRRKKKTVHKKTNASDQKLNLVLKKLGMNQMPGIEEVNLFHRDGTVTHFQQPKVQFSAPANTYVVGGNAERKQLQELLPNIINQLGPDALANLKKIADTFQAQGGLDGVPDLADDDDVPELAADDVPELVDEQPAE</sequence>
<evidence type="ECO:0000256" key="2">
    <source>
        <dbReference type="RuleBase" id="RU361272"/>
    </source>
</evidence>
<dbReference type="AlphaFoldDB" id="A0A7S4M4V3"/>
<evidence type="ECO:0000259" key="4">
    <source>
        <dbReference type="PROSITE" id="PS51151"/>
    </source>
</evidence>
<dbReference type="InterPro" id="IPR039370">
    <property type="entry name" value="BTF3"/>
</dbReference>
<evidence type="ECO:0000256" key="1">
    <source>
        <dbReference type="ARBA" id="ARBA00005296"/>
    </source>
</evidence>
<dbReference type="Gene3D" id="2.20.70.30">
    <property type="entry name" value="Nascent polypeptide-associated complex domain"/>
    <property type="match status" value="1"/>
</dbReference>
<dbReference type="CDD" id="cd22055">
    <property type="entry name" value="NAC_BTF3"/>
    <property type="match status" value="1"/>
</dbReference>